<evidence type="ECO:0000313" key="7">
    <source>
        <dbReference type="EnsemblPlants" id="KQL28049"/>
    </source>
</evidence>
<dbReference type="HOGENOM" id="CLU_049109_9_0_1"/>
<proteinExistence type="inferred from homology"/>
<dbReference type="PANTHER" id="PTHR11266">
    <property type="entry name" value="PEROXISOMAL MEMBRANE PROTEIN 2, PXMP2 MPV17"/>
    <property type="match status" value="1"/>
</dbReference>
<dbReference type="FunCoup" id="K3YUX4">
    <property type="interactions" value="574"/>
</dbReference>
<dbReference type="InParanoid" id="K3YUX4"/>
<accession>K3YUX4</accession>
<feature type="transmembrane region" description="Helical" evidence="6">
    <location>
        <begin position="179"/>
        <end position="198"/>
    </location>
</feature>
<dbReference type="Proteomes" id="UP000004995">
    <property type="component" value="Unassembled WGS sequence"/>
</dbReference>
<keyword evidence="3 6" id="KW-0812">Transmembrane</keyword>
<reference evidence="7" key="2">
    <citation type="submission" date="2018-08" db="UniProtKB">
        <authorList>
            <consortium name="EnsemblPlants"/>
        </authorList>
    </citation>
    <scope>IDENTIFICATION</scope>
    <source>
        <strain evidence="7">Yugu1</strain>
    </source>
</reference>
<reference evidence="8" key="1">
    <citation type="journal article" date="2012" name="Nat. Biotechnol.">
        <title>Reference genome sequence of the model plant Setaria.</title>
        <authorList>
            <person name="Bennetzen J.L."/>
            <person name="Schmutz J."/>
            <person name="Wang H."/>
            <person name="Percifield R."/>
            <person name="Hawkins J."/>
            <person name="Pontaroli A.C."/>
            <person name="Estep M."/>
            <person name="Feng L."/>
            <person name="Vaughn J.N."/>
            <person name="Grimwood J."/>
            <person name="Jenkins J."/>
            <person name="Barry K."/>
            <person name="Lindquist E."/>
            <person name="Hellsten U."/>
            <person name="Deshpande S."/>
            <person name="Wang X."/>
            <person name="Wu X."/>
            <person name="Mitros T."/>
            <person name="Triplett J."/>
            <person name="Yang X."/>
            <person name="Ye C.Y."/>
            <person name="Mauro-Herrera M."/>
            <person name="Wang L."/>
            <person name="Li P."/>
            <person name="Sharma M."/>
            <person name="Sharma R."/>
            <person name="Ronald P.C."/>
            <person name="Panaud O."/>
            <person name="Kellogg E.A."/>
            <person name="Brutnell T.P."/>
            <person name="Doust A.N."/>
            <person name="Tuskan G.A."/>
            <person name="Rokhsar D."/>
            <person name="Devos K.M."/>
        </authorList>
    </citation>
    <scope>NUCLEOTIDE SEQUENCE [LARGE SCALE GENOMIC DNA]</scope>
    <source>
        <strain evidence="8">cv. Yugu1</strain>
    </source>
</reference>
<name>K3YUX4_SETIT</name>
<evidence type="ECO:0000256" key="4">
    <source>
        <dbReference type="ARBA" id="ARBA00022989"/>
    </source>
</evidence>
<evidence type="ECO:0000256" key="6">
    <source>
        <dbReference type="RuleBase" id="RU363053"/>
    </source>
</evidence>
<dbReference type="EMBL" id="AGNK02000042">
    <property type="status" value="NOT_ANNOTATED_CDS"/>
    <property type="molecule type" value="Genomic_DNA"/>
</dbReference>
<feature type="transmembrane region" description="Helical" evidence="6">
    <location>
        <begin position="218"/>
        <end position="236"/>
    </location>
</feature>
<dbReference type="AlphaFoldDB" id="K3YUX4"/>
<sequence>MGRAVAFFYGHGARWVCFQSLRIPNLYTLHVSRSLISHHERTEAACAVLGCRRRSRWADRSKGFRRWGWWSVAMAAAGGAGRGGGKGEGSLAYRAWRQYLLQLQQHPLRTKMVTAGCLAGVSDSVAQKLSGYQKIEKRRLFLKMLFGFAYGGPFGHFLHKILDYIFKGKKDTKTIAKKVLLEQVTSSPWNNLLFLFYYGYVVERRPLKDVTIRVKKQYPSVQLSAWMFWPIVSWINHQYMPLQFRVIFHSFVACCWGIFLNLRARAMSLKQA</sequence>
<dbReference type="Gramene" id="KQL28049">
    <property type="protein sequence ID" value="KQL28049"/>
    <property type="gene ID" value="SETIT_018070mg"/>
</dbReference>
<dbReference type="GO" id="GO:0005737">
    <property type="term" value="C:cytoplasm"/>
    <property type="evidence" value="ECO:0000318"/>
    <property type="project" value="GO_Central"/>
</dbReference>
<comment type="subcellular location">
    <subcellularLocation>
        <location evidence="1">Membrane</location>
        <topology evidence="1">Multi-pass membrane protein</topology>
    </subcellularLocation>
</comment>
<evidence type="ECO:0000256" key="5">
    <source>
        <dbReference type="ARBA" id="ARBA00023136"/>
    </source>
</evidence>
<dbReference type="Pfam" id="PF04117">
    <property type="entry name" value="Mpv17_PMP22"/>
    <property type="match status" value="1"/>
</dbReference>
<evidence type="ECO:0008006" key="9">
    <source>
        <dbReference type="Google" id="ProtNLM"/>
    </source>
</evidence>
<protein>
    <recommendedName>
        <fullName evidence="9">Peroxisomal membrane protein PMP22</fullName>
    </recommendedName>
</protein>
<feature type="transmembrane region" description="Helical" evidence="6">
    <location>
        <begin position="242"/>
        <end position="262"/>
    </location>
</feature>
<evidence type="ECO:0000256" key="2">
    <source>
        <dbReference type="ARBA" id="ARBA00006824"/>
    </source>
</evidence>
<organism evidence="7 8">
    <name type="scientific">Setaria italica</name>
    <name type="common">Foxtail millet</name>
    <name type="synonym">Panicum italicum</name>
    <dbReference type="NCBI Taxonomy" id="4555"/>
    <lineage>
        <taxon>Eukaryota</taxon>
        <taxon>Viridiplantae</taxon>
        <taxon>Streptophyta</taxon>
        <taxon>Embryophyta</taxon>
        <taxon>Tracheophyta</taxon>
        <taxon>Spermatophyta</taxon>
        <taxon>Magnoliopsida</taxon>
        <taxon>Liliopsida</taxon>
        <taxon>Poales</taxon>
        <taxon>Poaceae</taxon>
        <taxon>PACMAD clade</taxon>
        <taxon>Panicoideae</taxon>
        <taxon>Panicodae</taxon>
        <taxon>Paniceae</taxon>
        <taxon>Cenchrinae</taxon>
        <taxon>Setaria</taxon>
    </lineage>
</organism>
<dbReference type="PANTHER" id="PTHR11266:SF86">
    <property type="entry name" value="PEROXISOMAL MEMBRANE PROTEIN PMP22"/>
    <property type="match status" value="1"/>
</dbReference>
<comment type="similarity">
    <text evidence="2 6">Belongs to the peroxisomal membrane protein PXMP2/4 family.</text>
</comment>
<dbReference type="eggNOG" id="KOG1944">
    <property type="taxonomic scope" value="Eukaryota"/>
</dbReference>
<dbReference type="STRING" id="4555.K3YUX4"/>
<evidence type="ECO:0000256" key="3">
    <source>
        <dbReference type="ARBA" id="ARBA00022692"/>
    </source>
</evidence>
<evidence type="ECO:0000313" key="8">
    <source>
        <dbReference type="Proteomes" id="UP000004995"/>
    </source>
</evidence>
<feature type="transmembrane region" description="Helical" evidence="6">
    <location>
        <begin position="140"/>
        <end position="159"/>
    </location>
</feature>
<keyword evidence="8" id="KW-1185">Reference proteome</keyword>
<keyword evidence="4 6" id="KW-1133">Transmembrane helix</keyword>
<keyword evidence="5 6" id="KW-0472">Membrane</keyword>
<dbReference type="GO" id="GO:0005778">
    <property type="term" value="C:peroxisomal membrane"/>
    <property type="evidence" value="ECO:0007669"/>
    <property type="project" value="EnsemblPlants"/>
</dbReference>
<dbReference type="EnsemblPlants" id="KQL28049">
    <property type="protein sequence ID" value="KQL28049"/>
    <property type="gene ID" value="SETIT_018070mg"/>
</dbReference>
<dbReference type="InterPro" id="IPR007248">
    <property type="entry name" value="Mpv17_PMP22"/>
</dbReference>
<dbReference type="OMA" id="KMAIYGA"/>
<evidence type="ECO:0000256" key="1">
    <source>
        <dbReference type="ARBA" id="ARBA00004141"/>
    </source>
</evidence>